<keyword evidence="7" id="KW-0812">Transmembrane</keyword>
<evidence type="ECO:0000259" key="9">
    <source>
        <dbReference type="Pfam" id="PF08439"/>
    </source>
</evidence>
<keyword evidence="4 6" id="KW-0862">Zinc</keyword>
<feature type="transmembrane region" description="Helical" evidence="7">
    <location>
        <begin position="510"/>
        <end position="535"/>
    </location>
</feature>
<evidence type="ECO:0000256" key="5">
    <source>
        <dbReference type="ARBA" id="ARBA00023049"/>
    </source>
</evidence>
<sequence>MTKAMNWDMESVFPGGSHSEVLQARIKELDHLIDELLIQISEWDPSKDYPDYLNFASFLDKREMISNGLSEARTFSRGLFSSNTSDTQAAKVVNQLSTVSSQLSEVETLFMKKLKTIPSTEWDQLISKAPFQKSSFSLQEKRKKGQKLLSEDEEKVIQKLSLDGLNGFGNMYQTIVNSVSVPFLINDELTYLSAGQAANKLKGLKDPSIRARLLSDWENAWKEKAPLFSDTLNHLAGFRLQTYDLRGEKDFLNPPLEYNRMTEETLNTMWDTITKNKPKIVEFLNRKAALMGKEKLNWADVNAPISVGDFEPKTYSFDEAETFITTHFGSFSQEMQQMAQKAFDEDWIEAEDKDGKRPGAYCSNLPESKQSRVFMTFSGSASNVSTLAHELGHAYHSHVMSDLPALNRSYAMNVAETASTFAEMLISDATVSAAESKEEKIVLLDSKISRAAIMFMNIHSRFLFEKRFYEARQSGLVSDKELSSIMEDAQKEAFLDSLETYHPTFWASKLHFYITGISFYNFPYTFGFLFSLGIYSKAKEEGKSFADDYRDLLRDTASMTTEDLAAKHLGVDLKQPDFWQSAINEILSDVDDYLDLTEDKI</sequence>
<evidence type="ECO:0000256" key="6">
    <source>
        <dbReference type="RuleBase" id="RU003435"/>
    </source>
</evidence>
<comment type="similarity">
    <text evidence="6">Belongs to the peptidase M3 family.</text>
</comment>
<dbReference type="PANTHER" id="PTHR34217:SF1">
    <property type="entry name" value="CARBOXYPEPTIDASE 1"/>
    <property type="match status" value="1"/>
</dbReference>
<dbReference type="GO" id="GO:0004222">
    <property type="term" value="F:metalloendopeptidase activity"/>
    <property type="evidence" value="ECO:0007669"/>
    <property type="project" value="InterPro"/>
</dbReference>
<evidence type="ECO:0000256" key="3">
    <source>
        <dbReference type="ARBA" id="ARBA00022801"/>
    </source>
</evidence>
<name>A0A1H6RJ07_9LACT</name>
<dbReference type="Gene3D" id="1.20.140.70">
    <property type="entry name" value="Oligopeptidase f, N-terminal domain"/>
    <property type="match status" value="1"/>
</dbReference>
<keyword evidence="7" id="KW-1133">Transmembrane helix</keyword>
<proteinExistence type="inferred from homology"/>
<dbReference type="InterPro" id="IPR011977">
    <property type="entry name" value="Pept_M3B_clade3"/>
</dbReference>
<evidence type="ECO:0000259" key="8">
    <source>
        <dbReference type="Pfam" id="PF01432"/>
    </source>
</evidence>
<keyword evidence="1 6" id="KW-0645">Protease</keyword>
<dbReference type="OrthoDB" id="9769691at2"/>
<dbReference type="GO" id="GO:0046872">
    <property type="term" value="F:metal ion binding"/>
    <property type="evidence" value="ECO:0007669"/>
    <property type="project" value="UniProtKB-UniRule"/>
</dbReference>
<dbReference type="InterPro" id="IPR042088">
    <property type="entry name" value="OligoPept_F_C"/>
</dbReference>
<keyword evidence="5 6" id="KW-0482">Metalloprotease</keyword>
<organism evidence="10 11">
    <name type="scientific">Alkalibacterium gilvum</name>
    <dbReference type="NCBI Taxonomy" id="1130080"/>
    <lineage>
        <taxon>Bacteria</taxon>
        <taxon>Bacillati</taxon>
        <taxon>Bacillota</taxon>
        <taxon>Bacilli</taxon>
        <taxon>Lactobacillales</taxon>
        <taxon>Carnobacteriaceae</taxon>
        <taxon>Alkalibacterium</taxon>
    </lineage>
</organism>
<accession>A0A1H6RJ07</accession>
<dbReference type="GO" id="GO:0004181">
    <property type="term" value="F:metallocarboxypeptidase activity"/>
    <property type="evidence" value="ECO:0007669"/>
    <property type="project" value="InterPro"/>
</dbReference>
<evidence type="ECO:0000256" key="7">
    <source>
        <dbReference type="SAM" id="Phobius"/>
    </source>
</evidence>
<comment type="cofactor">
    <cofactor evidence="6">
        <name>Zn(2+)</name>
        <dbReference type="ChEBI" id="CHEBI:29105"/>
    </cofactor>
    <text evidence="6">Binds 1 zinc ion.</text>
</comment>
<keyword evidence="3 6" id="KW-0378">Hydrolase</keyword>
<feature type="domain" description="Peptidase M3A/M3B catalytic" evidence="8">
    <location>
        <begin position="203"/>
        <end position="584"/>
    </location>
</feature>
<dbReference type="Gene3D" id="1.10.1370.20">
    <property type="entry name" value="Oligoendopeptidase f, C-terminal domain"/>
    <property type="match status" value="1"/>
</dbReference>
<dbReference type="InterPro" id="IPR001333">
    <property type="entry name" value="Peptidase_M32_Taq"/>
</dbReference>
<dbReference type="Proteomes" id="UP000198564">
    <property type="component" value="Unassembled WGS sequence"/>
</dbReference>
<dbReference type="NCBIfam" id="TIGR02290">
    <property type="entry name" value="M3_fam_3"/>
    <property type="match status" value="1"/>
</dbReference>
<keyword evidence="11" id="KW-1185">Reference proteome</keyword>
<reference evidence="11" key="1">
    <citation type="submission" date="2016-10" db="EMBL/GenBank/DDBJ databases">
        <authorList>
            <person name="Varghese N."/>
            <person name="Submissions S."/>
        </authorList>
    </citation>
    <scope>NUCLEOTIDE SEQUENCE [LARGE SCALE GENOMIC DNA]</scope>
    <source>
        <strain evidence="11">DSM 25751</strain>
    </source>
</reference>
<evidence type="ECO:0000256" key="1">
    <source>
        <dbReference type="ARBA" id="ARBA00022670"/>
    </source>
</evidence>
<evidence type="ECO:0000313" key="11">
    <source>
        <dbReference type="Proteomes" id="UP000198564"/>
    </source>
</evidence>
<dbReference type="SUPFAM" id="SSF55486">
    <property type="entry name" value="Metalloproteases ('zincins'), catalytic domain"/>
    <property type="match status" value="1"/>
</dbReference>
<dbReference type="EMBL" id="FNYW01000002">
    <property type="protein sequence ID" value="SEI52507.1"/>
    <property type="molecule type" value="Genomic_DNA"/>
</dbReference>
<dbReference type="PANTHER" id="PTHR34217">
    <property type="entry name" value="METAL-DEPENDENT CARBOXYPEPTIDASE"/>
    <property type="match status" value="1"/>
</dbReference>
<gene>
    <name evidence="10" type="ORF">SAMN04488113_10258</name>
</gene>
<dbReference type="STRING" id="1130080.SAMN04488113_10258"/>
<dbReference type="InterPro" id="IPR034006">
    <property type="entry name" value="M3B_PepF_2"/>
</dbReference>
<evidence type="ECO:0000256" key="4">
    <source>
        <dbReference type="ARBA" id="ARBA00022833"/>
    </source>
</evidence>
<feature type="domain" description="Oligopeptidase F N-terminal" evidence="9">
    <location>
        <begin position="114"/>
        <end position="177"/>
    </location>
</feature>
<keyword evidence="7" id="KW-0472">Membrane</keyword>
<dbReference type="CDD" id="cd09607">
    <property type="entry name" value="M3B_PepF"/>
    <property type="match status" value="1"/>
</dbReference>
<evidence type="ECO:0000313" key="10">
    <source>
        <dbReference type="EMBL" id="SEI52507.1"/>
    </source>
</evidence>
<dbReference type="InterPro" id="IPR001567">
    <property type="entry name" value="Pept_M3A_M3B_dom"/>
</dbReference>
<evidence type="ECO:0000256" key="2">
    <source>
        <dbReference type="ARBA" id="ARBA00022723"/>
    </source>
</evidence>
<dbReference type="Pfam" id="PF08439">
    <property type="entry name" value="Peptidase_M3_N"/>
    <property type="match status" value="1"/>
</dbReference>
<dbReference type="RefSeq" id="WP_091632230.1">
    <property type="nucleotide sequence ID" value="NZ_FNYW01000002.1"/>
</dbReference>
<dbReference type="InterPro" id="IPR013647">
    <property type="entry name" value="OligopepF_N_dom"/>
</dbReference>
<dbReference type="AlphaFoldDB" id="A0A1H6RJ07"/>
<dbReference type="GO" id="GO:0006508">
    <property type="term" value="P:proteolysis"/>
    <property type="evidence" value="ECO:0007669"/>
    <property type="project" value="UniProtKB-KW"/>
</dbReference>
<keyword evidence="2 6" id="KW-0479">Metal-binding</keyword>
<dbReference type="Pfam" id="PF01432">
    <property type="entry name" value="Peptidase_M3"/>
    <property type="match status" value="1"/>
</dbReference>
<protein>
    <submittedName>
        <fullName evidence="10">Oligoendopeptidase, pepF/M3 family</fullName>
    </submittedName>
</protein>